<feature type="transmembrane region" description="Helical" evidence="1">
    <location>
        <begin position="89"/>
        <end position="107"/>
    </location>
</feature>
<comment type="caution">
    <text evidence="2">The sequence shown here is derived from an EMBL/GenBank/DDBJ whole genome shotgun (WGS) entry which is preliminary data.</text>
</comment>
<feature type="transmembrane region" description="Helical" evidence="1">
    <location>
        <begin position="44"/>
        <end position="63"/>
    </location>
</feature>
<evidence type="ECO:0000256" key="1">
    <source>
        <dbReference type="SAM" id="Phobius"/>
    </source>
</evidence>
<name>A0A1H9SC61_9LACO</name>
<accession>A0A1H9SC61</accession>
<evidence type="ECO:0000313" key="3">
    <source>
        <dbReference type="Proteomes" id="UP000182818"/>
    </source>
</evidence>
<keyword evidence="3" id="KW-1185">Reference proteome</keyword>
<feature type="transmembrane region" description="Helical" evidence="1">
    <location>
        <begin position="12"/>
        <end position="32"/>
    </location>
</feature>
<keyword evidence="1" id="KW-0812">Transmembrane</keyword>
<keyword evidence="1" id="KW-0472">Membrane</keyword>
<protein>
    <submittedName>
        <fullName evidence="2">Uncharacterized protein</fullName>
    </submittedName>
</protein>
<organism evidence="2 3">
    <name type="scientific">Pediococcus ethanolidurans</name>
    <dbReference type="NCBI Taxonomy" id="319653"/>
    <lineage>
        <taxon>Bacteria</taxon>
        <taxon>Bacillati</taxon>
        <taxon>Bacillota</taxon>
        <taxon>Bacilli</taxon>
        <taxon>Lactobacillales</taxon>
        <taxon>Lactobacillaceae</taxon>
        <taxon>Pediococcus</taxon>
    </lineage>
</organism>
<sequence>MNLNFQKYSKWFRFLEYLFFPISSFSLITWGVNMGHYLIELIDFGYMSIYLLTFCIETIIHSLRKNRKIEDIHEKRIHMNRSKEKYTKWFYFINYLFFPVAMLSLIATETSQYNYIIRWSILMYVGLDLFTFVWLFVQKRRRRK</sequence>
<dbReference type="Proteomes" id="UP000182818">
    <property type="component" value="Unassembled WGS sequence"/>
</dbReference>
<feature type="transmembrane region" description="Helical" evidence="1">
    <location>
        <begin position="119"/>
        <end position="137"/>
    </location>
</feature>
<evidence type="ECO:0000313" key="2">
    <source>
        <dbReference type="EMBL" id="SER82577.1"/>
    </source>
</evidence>
<keyword evidence="1" id="KW-1133">Transmembrane helix</keyword>
<reference evidence="2 3" key="1">
    <citation type="submission" date="2016-10" db="EMBL/GenBank/DDBJ databases">
        <authorList>
            <person name="Varghese N."/>
            <person name="Submissions S."/>
        </authorList>
    </citation>
    <scope>NUCLEOTIDE SEQUENCE [LARGE SCALE GENOMIC DNA]</scope>
    <source>
        <strain evidence="2 3">CGMCC 1.3889</strain>
    </source>
</reference>
<proteinExistence type="predicted"/>
<dbReference type="EMBL" id="FOGK01000019">
    <property type="protein sequence ID" value="SER82577.1"/>
    <property type="molecule type" value="Genomic_DNA"/>
</dbReference>
<gene>
    <name evidence="2" type="ORF">SAMN04487973_11920</name>
</gene>